<accession>A0A6A5UMW3</accession>
<dbReference type="InterPro" id="IPR021858">
    <property type="entry name" value="Fun_TF"/>
</dbReference>
<dbReference type="OrthoDB" id="3760562at2759"/>
<feature type="non-terminal residue" evidence="1">
    <location>
        <position position="1"/>
    </location>
</feature>
<evidence type="ECO:0000313" key="1">
    <source>
        <dbReference type="EMBL" id="KAF1966058.1"/>
    </source>
</evidence>
<reference evidence="1" key="1">
    <citation type="journal article" date="2020" name="Stud. Mycol.">
        <title>101 Dothideomycetes genomes: a test case for predicting lifestyles and emergence of pathogens.</title>
        <authorList>
            <person name="Haridas S."/>
            <person name="Albert R."/>
            <person name="Binder M."/>
            <person name="Bloem J."/>
            <person name="Labutti K."/>
            <person name="Salamov A."/>
            <person name="Andreopoulos B."/>
            <person name="Baker S."/>
            <person name="Barry K."/>
            <person name="Bills G."/>
            <person name="Bluhm B."/>
            <person name="Cannon C."/>
            <person name="Castanera R."/>
            <person name="Culley D."/>
            <person name="Daum C."/>
            <person name="Ezra D."/>
            <person name="Gonzalez J."/>
            <person name="Henrissat B."/>
            <person name="Kuo A."/>
            <person name="Liang C."/>
            <person name="Lipzen A."/>
            <person name="Lutzoni F."/>
            <person name="Magnuson J."/>
            <person name="Mondo S."/>
            <person name="Nolan M."/>
            <person name="Ohm R."/>
            <person name="Pangilinan J."/>
            <person name="Park H.-J."/>
            <person name="Ramirez L."/>
            <person name="Alfaro M."/>
            <person name="Sun H."/>
            <person name="Tritt A."/>
            <person name="Yoshinaga Y."/>
            <person name="Zwiers L.-H."/>
            <person name="Turgeon B."/>
            <person name="Goodwin S."/>
            <person name="Spatafora J."/>
            <person name="Crous P."/>
            <person name="Grigoriev I."/>
        </authorList>
    </citation>
    <scope>NUCLEOTIDE SEQUENCE</scope>
    <source>
        <strain evidence="1">CBS 107.79</strain>
    </source>
</reference>
<dbReference type="PANTHER" id="PTHR37540">
    <property type="entry name" value="TRANSCRIPTION FACTOR (ACR-2), PUTATIVE-RELATED-RELATED"/>
    <property type="match status" value="1"/>
</dbReference>
<dbReference type="AlphaFoldDB" id="A0A6A5UMW3"/>
<sequence>IDRRLYPAEFCSKLDFMDYVWVQYAFYDEGYMHGVLAIKTSFRESMGMYAETLPSALEHLSKAYKITQKRLDGPKAASDAAIAGVTILAIYQLVHGHVETGLVHFAGLCRMIQLRGGLAKLMKHNRKSDGDSKHVVLTEYRIDLEFALQSGLPLRFGAAEVPVNSNTIKTRLISPTHTKLYEHGGNAELICILSDATAFTNLLNTTDEASRLDPLDFSEQAFSLIHRLIDFAPLHLSRPTNLTENLLQLALLAIMTNSLPNYTTDARRYELLAKELKKAIQRQVAFTNVHWKLLLWAVFVARVSIFHETQDERIMPTIMNICQNLDIDSWVQIRQVLGGYCWLHVTHDTGAIEIWEKVKAMEEVHKQ</sequence>
<keyword evidence="2" id="KW-1185">Reference proteome</keyword>
<dbReference type="Proteomes" id="UP000800036">
    <property type="component" value="Unassembled WGS sequence"/>
</dbReference>
<dbReference type="EMBL" id="ML976751">
    <property type="protein sequence ID" value="KAF1966058.1"/>
    <property type="molecule type" value="Genomic_DNA"/>
</dbReference>
<evidence type="ECO:0000313" key="2">
    <source>
        <dbReference type="Proteomes" id="UP000800036"/>
    </source>
</evidence>
<organism evidence="1 2">
    <name type="scientific">Bimuria novae-zelandiae CBS 107.79</name>
    <dbReference type="NCBI Taxonomy" id="1447943"/>
    <lineage>
        <taxon>Eukaryota</taxon>
        <taxon>Fungi</taxon>
        <taxon>Dikarya</taxon>
        <taxon>Ascomycota</taxon>
        <taxon>Pezizomycotina</taxon>
        <taxon>Dothideomycetes</taxon>
        <taxon>Pleosporomycetidae</taxon>
        <taxon>Pleosporales</taxon>
        <taxon>Massarineae</taxon>
        <taxon>Didymosphaeriaceae</taxon>
        <taxon>Bimuria</taxon>
    </lineage>
</organism>
<proteinExistence type="predicted"/>
<evidence type="ECO:0008006" key="3">
    <source>
        <dbReference type="Google" id="ProtNLM"/>
    </source>
</evidence>
<dbReference type="Pfam" id="PF11951">
    <property type="entry name" value="Fungal_trans_2"/>
    <property type="match status" value="1"/>
</dbReference>
<name>A0A6A5UMW3_9PLEO</name>
<gene>
    <name evidence="1" type="ORF">BU23DRAFT_487595</name>
</gene>
<protein>
    <recommendedName>
        <fullName evidence="3">Transcription factor domain-containing protein</fullName>
    </recommendedName>
</protein>